<protein>
    <recommendedName>
        <fullName evidence="4">Suppressor of forked domain-containing protein</fullName>
    </recommendedName>
</protein>
<evidence type="ECO:0000256" key="1">
    <source>
        <dbReference type="ARBA" id="ARBA00004123"/>
    </source>
</evidence>
<proteinExistence type="evidence at transcript level"/>
<evidence type="ECO:0000256" key="3">
    <source>
        <dbReference type="ARBA" id="ARBA00023242"/>
    </source>
</evidence>
<dbReference type="PANTHER" id="PTHR19980">
    <property type="entry name" value="RNA CLEAVAGE STIMULATION FACTOR"/>
    <property type="match status" value="1"/>
</dbReference>
<dbReference type="InterPro" id="IPR011990">
    <property type="entry name" value="TPR-like_helical_dom_sf"/>
</dbReference>
<dbReference type="KEGG" id="zma:100278777"/>
<dbReference type="GO" id="GO:0005634">
    <property type="term" value="C:nucleus"/>
    <property type="evidence" value="ECO:0007669"/>
    <property type="project" value="UniProtKB-SubCell"/>
</dbReference>
<dbReference type="SUPFAM" id="SSF48452">
    <property type="entry name" value="TPR-like"/>
    <property type="match status" value="1"/>
</dbReference>
<sequence length="236" mass="27931">MATNNDEAAKQIFSRCLLNCLHISLWRCYINFIRRINDKRGSEGLDETKKAFDFMLNYVGNDAASGPVWMEYINFLKSMPVVMPHEESHRMTTVRKVYQKAILVPTNHVEQLWKDYENFENSVSRTLAKGLLSEYQPKFNSAKAVYRERKKYIDDIDWNVLATPPTGSYKEEQQCMAWKRLLVFEKGNPQRIDATTANRRITFTYEQILKYLSMPLLKWKSPEGRYRLLRQYTNLF</sequence>
<organism evidence="5">
    <name type="scientific">Zea mays</name>
    <name type="common">Maize</name>
    <dbReference type="NCBI Taxonomy" id="4577"/>
    <lineage>
        <taxon>Eukaryota</taxon>
        <taxon>Viridiplantae</taxon>
        <taxon>Streptophyta</taxon>
        <taxon>Embryophyta</taxon>
        <taxon>Tracheophyta</taxon>
        <taxon>Spermatophyta</taxon>
        <taxon>Magnoliopsida</taxon>
        <taxon>Liliopsida</taxon>
        <taxon>Poales</taxon>
        <taxon>Poaceae</taxon>
        <taxon>PACMAD clade</taxon>
        <taxon>Panicoideae</taxon>
        <taxon>Andropogonodae</taxon>
        <taxon>Andropogoneae</taxon>
        <taxon>Tripsacinae</taxon>
        <taxon>Zea</taxon>
    </lineage>
</organism>
<dbReference type="EMBL" id="EU975271">
    <property type="protein sequence ID" value="ACG47389.1"/>
    <property type="molecule type" value="mRNA"/>
</dbReference>
<dbReference type="InterPro" id="IPR003107">
    <property type="entry name" value="HAT"/>
</dbReference>
<dbReference type="Pfam" id="PF05843">
    <property type="entry name" value="Suf"/>
    <property type="match status" value="1"/>
</dbReference>
<dbReference type="GO" id="GO:0031124">
    <property type="term" value="P:mRNA 3'-end processing"/>
    <property type="evidence" value="ECO:0007669"/>
    <property type="project" value="InterPro"/>
</dbReference>
<evidence type="ECO:0000256" key="2">
    <source>
        <dbReference type="ARBA" id="ARBA00022737"/>
    </source>
</evidence>
<reference evidence="5" key="1">
    <citation type="journal article" date="2009" name="Plant Mol. Biol.">
        <title>Insights into corn genes derived from large-scale cDNA sequencing.</title>
        <authorList>
            <person name="Alexandrov N.N."/>
            <person name="Brover V.V."/>
            <person name="Freidin S."/>
            <person name="Troukhan M.E."/>
            <person name="Tatarinova T.V."/>
            <person name="Zhang H."/>
            <person name="Swaller T.J."/>
            <person name="Lu Y.P."/>
            <person name="Bouck J."/>
            <person name="Flavell R.B."/>
            <person name="Feldmann K.A."/>
        </authorList>
    </citation>
    <scope>NUCLEOTIDE SEQUENCE</scope>
</reference>
<dbReference type="SMART" id="SM00386">
    <property type="entry name" value="HAT"/>
    <property type="match status" value="3"/>
</dbReference>
<dbReference type="Gene3D" id="1.25.40.1040">
    <property type="match status" value="1"/>
</dbReference>
<dbReference type="OrthoDB" id="26282at2759"/>
<accession>B6UDF6</accession>
<dbReference type="ExpressionAtlas" id="B6UDF6">
    <property type="expression patterns" value="baseline and differential"/>
</dbReference>
<comment type="subcellular location">
    <subcellularLocation>
        <location evidence="1">Nucleus</location>
    </subcellularLocation>
</comment>
<keyword evidence="3" id="KW-0539">Nucleus</keyword>
<dbReference type="InterPro" id="IPR008847">
    <property type="entry name" value="Suf"/>
</dbReference>
<feature type="domain" description="Suppressor of forked" evidence="4">
    <location>
        <begin position="1"/>
        <end position="213"/>
    </location>
</feature>
<dbReference type="PANTHER" id="PTHR19980:SF0">
    <property type="entry name" value="CLEAVAGE STIMULATION FACTOR SUBUNIT 3"/>
    <property type="match status" value="1"/>
</dbReference>
<dbReference type="GeneID" id="100278777"/>
<evidence type="ECO:0000259" key="4">
    <source>
        <dbReference type="Pfam" id="PF05843"/>
    </source>
</evidence>
<keyword evidence="2" id="KW-0677">Repeat</keyword>
<dbReference type="AlphaFoldDB" id="B6UDF6"/>
<evidence type="ECO:0000313" key="5">
    <source>
        <dbReference type="EMBL" id="ACG47389.1"/>
    </source>
</evidence>
<dbReference type="InterPro" id="IPR045243">
    <property type="entry name" value="Rna14-like"/>
</dbReference>
<name>B6UDF6_MAIZE</name>